<dbReference type="GO" id="GO:0044550">
    <property type="term" value="P:secondary metabolite biosynthetic process"/>
    <property type="evidence" value="ECO:0007669"/>
    <property type="project" value="TreeGrafter"/>
</dbReference>
<dbReference type="Gene3D" id="3.60.15.10">
    <property type="entry name" value="Ribonuclease Z/Hydroxyacylglutathione hydrolase-like"/>
    <property type="match status" value="1"/>
</dbReference>
<dbReference type="Proteomes" id="UP000886523">
    <property type="component" value="Unassembled WGS sequence"/>
</dbReference>
<feature type="domain" description="Metallo-beta-lactamase" evidence="1">
    <location>
        <begin position="21"/>
        <end position="254"/>
    </location>
</feature>
<organism evidence="2 3">
    <name type="scientific">Hydnum rufescens UP504</name>
    <dbReference type="NCBI Taxonomy" id="1448309"/>
    <lineage>
        <taxon>Eukaryota</taxon>
        <taxon>Fungi</taxon>
        <taxon>Dikarya</taxon>
        <taxon>Basidiomycota</taxon>
        <taxon>Agaricomycotina</taxon>
        <taxon>Agaricomycetes</taxon>
        <taxon>Cantharellales</taxon>
        <taxon>Hydnaceae</taxon>
        <taxon>Hydnum</taxon>
    </lineage>
</organism>
<evidence type="ECO:0000313" key="2">
    <source>
        <dbReference type="EMBL" id="KAF9521144.1"/>
    </source>
</evidence>
<accession>A0A9P6BBV1</accession>
<keyword evidence="3" id="KW-1185">Reference proteome</keyword>
<dbReference type="InterPro" id="IPR041516">
    <property type="entry name" value="LACTB2_WH"/>
</dbReference>
<dbReference type="InterPro" id="IPR036388">
    <property type="entry name" value="WH-like_DNA-bd_sf"/>
</dbReference>
<dbReference type="InterPro" id="IPR036866">
    <property type="entry name" value="RibonucZ/Hydroxyglut_hydro"/>
</dbReference>
<dbReference type="AlphaFoldDB" id="A0A9P6BBV1"/>
<dbReference type="Pfam" id="PF00753">
    <property type="entry name" value="Lactamase_B"/>
    <property type="match status" value="1"/>
</dbReference>
<evidence type="ECO:0000313" key="3">
    <source>
        <dbReference type="Proteomes" id="UP000886523"/>
    </source>
</evidence>
<feature type="non-terminal residue" evidence="2">
    <location>
        <position position="1"/>
    </location>
</feature>
<evidence type="ECO:0000259" key="1">
    <source>
        <dbReference type="SMART" id="SM00849"/>
    </source>
</evidence>
<dbReference type="InterPro" id="IPR050662">
    <property type="entry name" value="Sec-metab_biosynth-thioest"/>
</dbReference>
<sequence length="382" mass="41757">KLSTRVLRVLGQNPGKFTLQGTNTYLIGDAQPYVLLDAGGGEPAYIPFLETALRQPTPTSGPPLQTHVNPLVSDIIISHKHHDHHHGLPAVLTLIHKLSEGDKIFDELHPYIPPRIHKFPTPSSFASEAEGPSFDSTLEIISRLPVDYFEHQENSPFPLIHPLHDGQTIHTLSPTPTHLTVLHTPGHTTDSVCLSVVDDSAIFTADTILGEGTAVFEDLGAYIQSLRTLEYAASALHRPTPSGAPGNVVIYPGHGPVVSDGEKTIKTYIAHRSEREAQILALIPYTDTSLFDGSQPGTLQIEGKSVRSIVRTLYAAYPPAIWPAAERGVWLHLIKLEQDGKVQSVRVPVEAEVEVGKGDDEVWVRLKQDISTESISISRHIL</sequence>
<name>A0A9P6BBV1_9AGAM</name>
<dbReference type="PANTHER" id="PTHR23131:SF0">
    <property type="entry name" value="ENDORIBONUCLEASE LACTB2"/>
    <property type="match status" value="1"/>
</dbReference>
<dbReference type="InterPro" id="IPR001279">
    <property type="entry name" value="Metallo-B-lactamas"/>
</dbReference>
<dbReference type="Gene3D" id="1.10.10.10">
    <property type="entry name" value="Winged helix-like DNA-binding domain superfamily/Winged helix DNA-binding domain"/>
    <property type="match status" value="1"/>
</dbReference>
<dbReference type="SUPFAM" id="SSF56281">
    <property type="entry name" value="Metallo-hydrolase/oxidoreductase"/>
    <property type="match status" value="1"/>
</dbReference>
<protein>
    <recommendedName>
        <fullName evidence="1">Metallo-beta-lactamase domain-containing protein</fullName>
    </recommendedName>
</protein>
<dbReference type="EMBL" id="MU128909">
    <property type="protein sequence ID" value="KAF9521144.1"/>
    <property type="molecule type" value="Genomic_DNA"/>
</dbReference>
<comment type="caution">
    <text evidence="2">The sequence shown here is derived from an EMBL/GenBank/DDBJ whole genome shotgun (WGS) entry which is preliminary data.</text>
</comment>
<proteinExistence type="predicted"/>
<reference evidence="2" key="1">
    <citation type="journal article" date="2020" name="Nat. Commun.">
        <title>Large-scale genome sequencing of mycorrhizal fungi provides insights into the early evolution of symbiotic traits.</title>
        <authorList>
            <person name="Miyauchi S."/>
            <person name="Kiss E."/>
            <person name="Kuo A."/>
            <person name="Drula E."/>
            <person name="Kohler A."/>
            <person name="Sanchez-Garcia M."/>
            <person name="Morin E."/>
            <person name="Andreopoulos B."/>
            <person name="Barry K.W."/>
            <person name="Bonito G."/>
            <person name="Buee M."/>
            <person name="Carver A."/>
            <person name="Chen C."/>
            <person name="Cichocki N."/>
            <person name="Clum A."/>
            <person name="Culley D."/>
            <person name="Crous P.W."/>
            <person name="Fauchery L."/>
            <person name="Girlanda M."/>
            <person name="Hayes R.D."/>
            <person name="Keri Z."/>
            <person name="LaButti K."/>
            <person name="Lipzen A."/>
            <person name="Lombard V."/>
            <person name="Magnuson J."/>
            <person name="Maillard F."/>
            <person name="Murat C."/>
            <person name="Nolan M."/>
            <person name="Ohm R.A."/>
            <person name="Pangilinan J."/>
            <person name="Pereira M.F."/>
            <person name="Perotto S."/>
            <person name="Peter M."/>
            <person name="Pfister S."/>
            <person name="Riley R."/>
            <person name="Sitrit Y."/>
            <person name="Stielow J.B."/>
            <person name="Szollosi G."/>
            <person name="Zifcakova L."/>
            <person name="Stursova M."/>
            <person name="Spatafora J.W."/>
            <person name="Tedersoo L."/>
            <person name="Vaario L.M."/>
            <person name="Yamada A."/>
            <person name="Yan M."/>
            <person name="Wang P."/>
            <person name="Xu J."/>
            <person name="Bruns T."/>
            <person name="Baldrian P."/>
            <person name="Vilgalys R."/>
            <person name="Dunand C."/>
            <person name="Henrissat B."/>
            <person name="Grigoriev I.V."/>
            <person name="Hibbett D."/>
            <person name="Nagy L.G."/>
            <person name="Martin F.M."/>
        </authorList>
    </citation>
    <scope>NUCLEOTIDE SEQUENCE</scope>
    <source>
        <strain evidence="2">UP504</strain>
    </source>
</reference>
<gene>
    <name evidence="2" type="ORF">BS47DRAFT_1323215</name>
</gene>
<dbReference type="OrthoDB" id="17458at2759"/>
<dbReference type="Pfam" id="PF17778">
    <property type="entry name" value="WHD_BLACT"/>
    <property type="match status" value="1"/>
</dbReference>
<dbReference type="SMART" id="SM00849">
    <property type="entry name" value="Lactamase_B"/>
    <property type="match status" value="1"/>
</dbReference>
<dbReference type="PANTHER" id="PTHR23131">
    <property type="entry name" value="ENDORIBONUCLEASE LACTB2"/>
    <property type="match status" value="1"/>
</dbReference>